<dbReference type="AlphaFoldDB" id="A0A286TWP5"/>
<keyword evidence="2" id="KW-0812">Transmembrane</keyword>
<sequence>MKAIQRLLYNSFFAVFLLFAIYGCQTTDSTITSGSSDSKLTSVKAESTVNDVEHTLLETSDVEKDVSAASVSATEKTGKTAGNQNEIMENFGNYFLGRLKGHGGAMPTDISSVKENVNRDKQVDDLSEKPANIESRPYIEMEKKLYGKWSNKLKTESYDFHDNGTVIIVIRGPRENMMKLNGNYRIVGAARIKIDFRNDSIASRRPPSYFKISISENAFSLTDEPKKKGGPDGPTTVYMRVE</sequence>
<evidence type="ECO:0000256" key="1">
    <source>
        <dbReference type="SAM" id="MobiDB-lite"/>
    </source>
</evidence>
<dbReference type="EMBL" id="BAOS01000010">
    <property type="protein sequence ID" value="GAX60300.1"/>
    <property type="molecule type" value="Genomic_DNA"/>
</dbReference>
<gene>
    <name evidence="3" type="ORF">SCALIN_C10_0060</name>
</gene>
<feature type="region of interest" description="Disordered" evidence="1">
    <location>
        <begin position="221"/>
        <end position="242"/>
    </location>
</feature>
<accession>A0A286TWP5</accession>
<comment type="caution">
    <text evidence="3">The sequence shown here is derived from an EMBL/GenBank/DDBJ whole genome shotgun (WGS) entry which is preliminary data.</text>
</comment>
<name>A0A286TWP5_9BACT</name>
<evidence type="ECO:0000256" key="2">
    <source>
        <dbReference type="SAM" id="Phobius"/>
    </source>
</evidence>
<keyword evidence="3" id="KW-0378">Hydrolase</keyword>
<keyword evidence="2" id="KW-0472">Membrane</keyword>
<dbReference type="OrthoDB" id="9829433at2"/>
<evidence type="ECO:0000313" key="4">
    <source>
        <dbReference type="Proteomes" id="UP000218542"/>
    </source>
</evidence>
<keyword evidence="3" id="KW-0547">Nucleotide-binding</keyword>
<keyword evidence="4" id="KW-1185">Reference proteome</keyword>
<proteinExistence type="predicted"/>
<evidence type="ECO:0000313" key="3">
    <source>
        <dbReference type="EMBL" id="GAX60300.1"/>
    </source>
</evidence>
<protein>
    <submittedName>
        <fullName evidence="3">Superfamily I DNA and RNA helicases and helicase subunits</fullName>
    </submittedName>
</protein>
<feature type="transmembrane region" description="Helical" evidence="2">
    <location>
        <begin position="7"/>
        <end position="23"/>
    </location>
</feature>
<dbReference type="Proteomes" id="UP000218542">
    <property type="component" value="Unassembled WGS sequence"/>
</dbReference>
<reference evidence="4" key="1">
    <citation type="journal article" date="2017" name="Environ. Microbiol. Rep.">
        <title>Genetic Diversity of Marine Anaerobic Ammonium-Oxidizing Bacteria as Revealed by Genomic and Proteomic Analyses of 'Candidatus Scalindua japonica'.</title>
        <authorList>
            <person name="Oshiki M."/>
            <person name="Mizuto K."/>
            <person name="Kimura Z."/>
            <person name="Kindaichi T."/>
            <person name="Satoh H."/>
            <person name="Okabe S."/>
        </authorList>
    </citation>
    <scope>NUCLEOTIDE SEQUENCE [LARGE SCALE GENOMIC DNA]</scope>
    <source>
        <strain evidence="4">husup-a2</strain>
    </source>
</reference>
<dbReference type="GO" id="GO:0004386">
    <property type="term" value="F:helicase activity"/>
    <property type="evidence" value="ECO:0007669"/>
    <property type="project" value="UniProtKB-KW"/>
</dbReference>
<keyword evidence="2" id="KW-1133">Transmembrane helix</keyword>
<dbReference type="PROSITE" id="PS51257">
    <property type="entry name" value="PROKAR_LIPOPROTEIN"/>
    <property type="match status" value="1"/>
</dbReference>
<keyword evidence="3" id="KW-0347">Helicase</keyword>
<organism evidence="3 4">
    <name type="scientific">Candidatus Scalindua japonica</name>
    <dbReference type="NCBI Taxonomy" id="1284222"/>
    <lineage>
        <taxon>Bacteria</taxon>
        <taxon>Pseudomonadati</taxon>
        <taxon>Planctomycetota</taxon>
        <taxon>Candidatus Brocadiia</taxon>
        <taxon>Candidatus Brocadiales</taxon>
        <taxon>Candidatus Scalinduaceae</taxon>
        <taxon>Candidatus Scalindua</taxon>
    </lineage>
</organism>
<dbReference type="RefSeq" id="WP_096893590.1">
    <property type="nucleotide sequence ID" value="NZ_BAOS01000010.1"/>
</dbReference>
<keyword evidence="3" id="KW-0067">ATP-binding</keyword>